<keyword evidence="3" id="KW-1185">Reference proteome</keyword>
<dbReference type="Proteomes" id="UP000800036">
    <property type="component" value="Unassembled WGS sequence"/>
</dbReference>
<organism evidence="2 3">
    <name type="scientific">Bimuria novae-zelandiae CBS 107.79</name>
    <dbReference type="NCBI Taxonomy" id="1447943"/>
    <lineage>
        <taxon>Eukaryota</taxon>
        <taxon>Fungi</taxon>
        <taxon>Dikarya</taxon>
        <taxon>Ascomycota</taxon>
        <taxon>Pezizomycotina</taxon>
        <taxon>Dothideomycetes</taxon>
        <taxon>Pleosporomycetidae</taxon>
        <taxon>Pleosporales</taxon>
        <taxon>Massarineae</taxon>
        <taxon>Didymosphaeriaceae</taxon>
        <taxon>Bimuria</taxon>
    </lineage>
</organism>
<reference evidence="2" key="1">
    <citation type="journal article" date="2020" name="Stud. Mycol.">
        <title>101 Dothideomycetes genomes: a test case for predicting lifestyles and emergence of pathogens.</title>
        <authorList>
            <person name="Haridas S."/>
            <person name="Albert R."/>
            <person name="Binder M."/>
            <person name="Bloem J."/>
            <person name="Labutti K."/>
            <person name="Salamov A."/>
            <person name="Andreopoulos B."/>
            <person name="Baker S."/>
            <person name="Barry K."/>
            <person name="Bills G."/>
            <person name="Bluhm B."/>
            <person name="Cannon C."/>
            <person name="Castanera R."/>
            <person name="Culley D."/>
            <person name="Daum C."/>
            <person name="Ezra D."/>
            <person name="Gonzalez J."/>
            <person name="Henrissat B."/>
            <person name="Kuo A."/>
            <person name="Liang C."/>
            <person name="Lipzen A."/>
            <person name="Lutzoni F."/>
            <person name="Magnuson J."/>
            <person name="Mondo S."/>
            <person name="Nolan M."/>
            <person name="Ohm R."/>
            <person name="Pangilinan J."/>
            <person name="Park H.-J."/>
            <person name="Ramirez L."/>
            <person name="Alfaro M."/>
            <person name="Sun H."/>
            <person name="Tritt A."/>
            <person name="Yoshinaga Y."/>
            <person name="Zwiers L.-H."/>
            <person name="Turgeon B."/>
            <person name="Goodwin S."/>
            <person name="Spatafora J."/>
            <person name="Crous P."/>
            <person name="Grigoriev I."/>
        </authorList>
    </citation>
    <scope>NUCLEOTIDE SEQUENCE</scope>
    <source>
        <strain evidence="2">CBS 107.79</strain>
    </source>
</reference>
<accession>A0A6A5VAE6</accession>
<evidence type="ECO:0000313" key="2">
    <source>
        <dbReference type="EMBL" id="KAF1973289.1"/>
    </source>
</evidence>
<dbReference type="OrthoDB" id="524326at2759"/>
<dbReference type="AlphaFoldDB" id="A0A6A5VAE6"/>
<dbReference type="EMBL" id="ML976681">
    <property type="protein sequence ID" value="KAF1973289.1"/>
    <property type="molecule type" value="Genomic_DNA"/>
</dbReference>
<proteinExistence type="predicted"/>
<sequence length="214" mass="23937">MNLFWIIASWVAMVATITNIRNAVTDFVHGVRDARSDLNAIRRELTSITATLKQLKTDAIALNEMSLPPTLEVPFKGILISYVSLMTENHRELSKHGTSKAGVILWWSMRGGKGEMAQFHSTLETHSSTLDVTLDLLSIMEDRDVKSDTLRIMEEADGVKDDSAQILEKIERLQSRLAADGTGGRSTEILQRYLDSLASYARTIRETSIEDDLK</sequence>
<gene>
    <name evidence="2" type="ORF">BU23DRAFT_134301</name>
</gene>
<protein>
    <submittedName>
        <fullName evidence="2">Uncharacterized protein</fullName>
    </submittedName>
</protein>
<name>A0A6A5VAE6_9PLEO</name>
<feature type="chain" id="PRO_5025523501" evidence="1">
    <location>
        <begin position="17"/>
        <end position="214"/>
    </location>
</feature>
<keyword evidence="1" id="KW-0732">Signal</keyword>
<evidence type="ECO:0000256" key="1">
    <source>
        <dbReference type="SAM" id="SignalP"/>
    </source>
</evidence>
<feature type="signal peptide" evidence="1">
    <location>
        <begin position="1"/>
        <end position="16"/>
    </location>
</feature>
<evidence type="ECO:0000313" key="3">
    <source>
        <dbReference type="Proteomes" id="UP000800036"/>
    </source>
</evidence>